<organism evidence="2 3">
    <name type="scientific">Euphydryas editha</name>
    <name type="common">Edith's checkerspot</name>
    <dbReference type="NCBI Taxonomy" id="104508"/>
    <lineage>
        <taxon>Eukaryota</taxon>
        <taxon>Metazoa</taxon>
        <taxon>Ecdysozoa</taxon>
        <taxon>Arthropoda</taxon>
        <taxon>Hexapoda</taxon>
        <taxon>Insecta</taxon>
        <taxon>Pterygota</taxon>
        <taxon>Neoptera</taxon>
        <taxon>Endopterygota</taxon>
        <taxon>Lepidoptera</taxon>
        <taxon>Glossata</taxon>
        <taxon>Ditrysia</taxon>
        <taxon>Papilionoidea</taxon>
        <taxon>Nymphalidae</taxon>
        <taxon>Nymphalinae</taxon>
        <taxon>Euphydryas</taxon>
    </lineage>
</organism>
<reference evidence="2" key="1">
    <citation type="submission" date="2022-03" db="EMBL/GenBank/DDBJ databases">
        <authorList>
            <person name="Tunstrom K."/>
        </authorList>
    </citation>
    <scope>NUCLEOTIDE SEQUENCE</scope>
</reference>
<feature type="compositionally biased region" description="Basic residues" evidence="1">
    <location>
        <begin position="95"/>
        <end position="107"/>
    </location>
</feature>
<name>A0AAU9TAN7_EUPED</name>
<evidence type="ECO:0000313" key="2">
    <source>
        <dbReference type="EMBL" id="CAH2084136.1"/>
    </source>
</evidence>
<dbReference type="AlphaFoldDB" id="A0AAU9TAN7"/>
<evidence type="ECO:0000256" key="1">
    <source>
        <dbReference type="SAM" id="MobiDB-lite"/>
    </source>
</evidence>
<dbReference type="EMBL" id="CAKOGL010000002">
    <property type="protein sequence ID" value="CAH2084136.1"/>
    <property type="molecule type" value="Genomic_DNA"/>
</dbReference>
<evidence type="ECO:0000313" key="3">
    <source>
        <dbReference type="Proteomes" id="UP001153954"/>
    </source>
</evidence>
<gene>
    <name evidence="2" type="ORF">EEDITHA_LOCUS737</name>
</gene>
<accession>A0AAU9TAN7</accession>
<proteinExistence type="predicted"/>
<keyword evidence="3" id="KW-1185">Reference proteome</keyword>
<feature type="region of interest" description="Disordered" evidence="1">
    <location>
        <begin position="77"/>
        <end position="107"/>
    </location>
</feature>
<protein>
    <submittedName>
        <fullName evidence="2">Uncharacterized protein</fullName>
    </submittedName>
</protein>
<comment type="caution">
    <text evidence="2">The sequence shown here is derived from an EMBL/GenBank/DDBJ whole genome shotgun (WGS) entry which is preliminary data.</text>
</comment>
<dbReference type="Proteomes" id="UP001153954">
    <property type="component" value="Unassembled WGS sequence"/>
</dbReference>
<sequence length="107" mass="12149">MLGRTVKREEDPPLVVNGMEFDAKDSVRFMGETFYPEESEEQDSEEHRSLRVQAGIVDVETSSDQRDLPFIHLESNLASHSFDPKKAPGANGAGSRRRPPIRLQRRI</sequence>